<dbReference type="OrthoDB" id="8754772at2"/>
<comment type="caution">
    <text evidence="1">The sequence shown here is derived from an EMBL/GenBank/DDBJ whole genome shotgun (WGS) entry which is preliminary data.</text>
</comment>
<accession>A0A2S7JZE2</accession>
<protein>
    <recommendedName>
        <fullName evidence="3">SnoaL-like domain-containing protein</fullName>
    </recommendedName>
</protein>
<proteinExistence type="predicted"/>
<keyword evidence="2" id="KW-1185">Reference proteome</keyword>
<name>A0A2S7JZE2_9PROT</name>
<sequence>MTEPQKLDLHSIDDVVTGLYAAISGEPYERDWETIMALFAPDARMVRTRLGEDGKPVAFSFSLDEYKKNASEMLKDAPFYEYEIARRTERFGNIATVFSAYEAKAAPKAPDLLKRGMNMIHLYDDGERWWIMHMIWDDEREGLALPSDLFKAA</sequence>
<reference evidence="1 2" key="1">
    <citation type="submission" date="2017-12" db="EMBL/GenBank/DDBJ databases">
        <authorList>
            <person name="Hurst M.R.H."/>
        </authorList>
    </citation>
    <scope>NUCLEOTIDE SEQUENCE [LARGE SCALE GENOMIC DNA]</scope>
    <source>
        <strain evidence="1 2">SY-3-19</strain>
    </source>
</reference>
<dbReference type="Gene3D" id="3.10.450.50">
    <property type="match status" value="1"/>
</dbReference>
<dbReference type="EMBL" id="PJCH01000017">
    <property type="protein sequence ID" value="PQA85629.1"/>
    <property type="molecule type" value="Genomic_DNA"/>
</dbReference>
<evidence type="ECO:0000313" key="1">
    <source>
        <dbReference type="EMBL" id="PQA85629.1"/>
    </source>
</evidence>
<dbReference type="RefSeq" id="WP_104832269.1">
    <property type="nucleotide sequence ID" value="NZ_PJCH01000017.1"/>
</dbReference>
<dbReference type="SUPFAM" id="SSF54427">
    <property type="entry name" value="NTF2-like"/>
    <property type="match status" value="1"/>
</dbReference>
<organism evidence="1 2">
    <name type="scientific">Hyphococcus luteus</name>
    <dbReference type="NCBI Taxonomy" id="2058213"/>
    <lineage>
        <taxon>Bacteria</taxon>
        <taxon>Pseudomonadati</taxon>
        <taxon>Pseudomonadota</taxon>
        <taxon>Alphaproteobacteria</taxon>
        <taxon>Parvularculales</taxon>
        <taxon>Parvularculaceae</taxon>
        <taxon>Hyphococcus</taxon>
    </lineage>
</organism>
<dbReference type="Proteomes" id="UP000239504">
    <property type="component" value="Unassembled WGS sequence"/>
</dbReference>
<gene>
    <name evidence="1" type="ORF">CW354_22110</name>
</gene>
<dbReference type="AlphaFoldDB" id="A0A2S7JZE2"/>
<dbReference type="InterPro" id="IPR032710">
    <property type="entry name" value="NTF2-like_dom_sf"/>
</dbReference>
<evidence type="ECO:0008006" key="3">
    <source>
        <dbReference type="Google" id="ProtNLM"/>
    </source>
</evidence>
<evidence type="ECO:0000313" key="2">
    <source>
        <dbReference type="Proteomes" id="UP000239504"/>
    </source>
</evidence>